<dbReference type="AlphaFoldDB" id="A0AAW0PEW3"/>
<feature type="coiled-coil region" evidence="1">
    <location>
        <begin position="340"/>
        <end position="378"/>
    </location>
</feature>
<feature type="coiled-coil region" evidence="1">
    <location>
        <begin position="250"/>
        <end position="309"/>
    </location>
</feature>
<feature type="coiled-coil region" evidence="1">
    <location>
        <begin position="115"/>
        <end position="153"/>
    </location>
</feature>
<sequence>MSIIKTNVCRRYTEYHSFGFENFEGNDAVDNKANIKRLDYEQEKKDLEVLNRRLSAYIAEVRILEEEKTTLEKELQQLKKTATRVNFIFKAEKEELEKEIQEDKSSILLQQTNALKEKLNTIKTEETNSERLLENEKKELLELTKTYAVAETRLVSQVRELKFYDELLQEMWRGSGRELYENQINVYQKETKEFRQKTEAIDIEIEILKKIIQRMKDDKKQIMPAADALQVYEEHVTEKTTKVVQKIASISKFDNQKDELDGKIREYREEGSGILNRRLSAYIAEVRILEEEKTTLEKELQQLKKTATRVNFIFKAEKEELEKEIQEDKSSIILQQTNALKEKLNTIKTEETNSERLLENEKKELLELTKTYAVAETKLVSQVRELRFYDELLQEMWRGSGRELYENQINVYQKETKEFRQKTEAIDIEIEILKKIIQRMKDDKKQIMPAADALQVYEKHVSEKTTKVVEKITSISKTNNQMDEVDGKIREYRYLLMKGEMYMPSQEEFLVSIPKIKA</sequence>
<dbReference type="EMBL" id="JBBPFD010000008">
    <property type="protein sequence ID" value="KAK7915758.1"/>
    <property type="molecule type" value="Genomic_DNA"/>
</dbReference>
<evidence type="ECO:0000256" key="1">
    <source>
        <dbReference type="SAM" id="Coils"/>
    </source>
</evidence>
<reference evidence="3" key="1">
    <citation type="submission" date="2024-04" db="EMBL/GenBank/DDBJ databases">
        <title>Salinicola lusitanus LLJ914,a marine bacterium isolated from the Okinawa Trough.</title>
        <authorList>
            <person name="Li J."/>
        </authorList>
    </citation>
    <scope>NUCLEOTIDE SEQUENCE [LARGE SCALE GENOMIC DNA]</scope>
</reference>
<dbReference type="SUPFAM" id="SSF64593">
    <property type="entry name" value="Intermediate filament protein, coiled coil region"/>
    <property type="match status" value="1"/>
</dbReference>
<name>A0AAW0PEW3_9GOBI</name>
<dbReference type="Proteomes" id="UP001460270">
    <property type="component" value="Unassembled WGS sequence"/>
</dbReference>
<feature type="coiled-coil region" evidence="1">
    <location>
        <begin position="40"/>
        <end position="84"/>
    </location>
</feature>
<evidence type="ECO:0000313" key="3">
    <source>
        <dbReference type="Proteomes" id="UP001460270"/>
    </source>
</evidence>
<keyword evidence="1" id="KW-0175">Coiled coil</keyword>
<gene>
    <name evidence="2" type="ORF">WMY93_011519</name>
</gene>
<protein>
    <submittedName>
        <fullName evidence="2">Uncharacterized protein</fullName>
    </submittedName>
</protein>
<organism evidence="2 3">
    <name type="scientific">Mugilogobius chulae</name>
    <name type="common">yellowstripe goby</name>
    <dbReference type="NCBI Taxonomy" id="88201"/>
    <lineage>
        <taxon>Eukaryota</taxon>
        <taxon>Metazoa</taxon>
        <taxon>Chordata</taxon>
        <taxon>Craniata</taxon>
        <taxon>Vertebrata</taxon>
        <taxon>Euteleostomi</taxon>
        <taxon>Actinopterygii</taxon>
        <taxon>Neopterygii</taxon>
        <taxon>Teleostei</taxon>
        <taxon>Neoteleostei</taxon>
        <taxon>Acanthomorphata</taxon>
        <taxon>Gobiaria</taxon>
        <taxon>Gobiiformes</taxon>
        <taxon>Gobioidei</taxon>
        <taxon>Gobiidae</taxon>
        <taxon>Gobionellinae</taxon>
        <taxon>Mugilogobius</taxon>
    </lineage>
</organism>
<proteinExistence type="predicted"/>
<accession>A0AAW0PEW3</accession>
<evidence type="ECO:0000313" key="2">
    <source>
        <dbReference type="EMBL" id="KAK7915758.1"/>
    </source>
</evidence>
<keyword evidence="3" id="KW-1185">Reference proteome</keyword>
<comment type="caution">
    <text evidence="2">The sequence shown here is derived from an EMBL/GenBank/DDBJ whole genome shotgun (WGS) entry which is preliminary data.</text>
</comment>